<accession>A0A6A2W9K5</accession>
<dbReference type="PANTHER" id="PTHR47926:SF521">
    <property type="entry name" value="PENTATRICOPEPTIDE REPEAT-CONTAINING PROTEIN"/>
    <property type="match status" value="1"/>
</dbReference>
<gene>
    <name evidence="3" type="ORF">F3Y22_tig00117056pilonHSYRG00791</name>
</gene>
<organism evidence="3 4">
    <name type="scientific">Hibiscus syriacus</name>
    <name type="common">Rose of Sharon</name>
    <dbReference type="NCBI Taxonomy" id="106335"/>
    <lineage>
        <taxon>Eukaryota</taxon>
        <taxon>Viridiplantae</taxon>
        <taxon>Streptophyta</taxon>
        <taxon>Embryophyta</taxon>
        <taxon>Tracheophyta</taxon>
        <taxon>Spermatophyta</taxon>
        <taxon>Magnoliopsida</taxon>
        <taxon>eudicotyledons</taxon>
        <taxon>Gunneridae</taxon>
        <taxon>Pentapetalae</taxon>
        <taxon>rosids</taxon>
        <taxon>malvids</taxon>
        <taxon>Malvales</taxon>
        <taxon>Malvaceae</taxon>
        <taxon>Malvoideae</taxon>
        <taxon>Hibiscus</taxon>
    </lineage>
</organism>
<dbReference type="InterPro" id="IPR011990">
    <property type="entry name" value="TPR-like_helical_dom_sf"/>
</dbReference>
<reference evidence="3" key="1">
    <citation type="submission" date="2019-09" db="EMBL/GenBank/DDBJ databases">
        <title>Draft genome information of white flower Hibiscus syriacus.</title>
        <authorList>
            <person name="Kim Y.-M."/>
        </authorList>
    </citation>
    <scope>NUCLEOTIDE SEQUENCE [LARGE SCALE GENOMIC DNA]</scope>
    <source>
        <strain evidence="3">YM2019G1</strain>
    </source>
</reference>
<dbReference type="PROSITE" id="PS51375">
    <property type="entry name" value="PPR"/>
    <property type="match status" value="1"/>
</dbReference>
<dbReference type="NCBIfam" id="TIGR00756">
    <property type="entry name" value="PPR"/>
    <property type="match status" value="1"/>
</dbReference>
<dbReference type="GO" id="GO:0009451">
    <property type="term" value="P:RNA modification"/>
    <property type="evidence" value="ECO:0007669"/>
    <property type="project" value="InterPro"/>
</dbReference>
<sequence>MYGKCWSLDDALKAFQLSGNKNLITWSVIITGYSQSGKSLKALMLLLDMHFAEIIPSEFTLVGVLNACSDYIPAAEEGKQVHGYLMRIKGNIPNELTMATILKASSSLAALEQGKKVHACTIKLVFGFKVPMGSALSTMYAKCGRLEDGRLGAKSQTFRRDATGSNCWRVVKPAVYWVNLTVGKGHGQTTCRQLCSSTLSNCRCVDKAVNYNSVSGIMPKAQCVLIAKTSVAQMLRFFMLEEVEKQVLTVTEADYVTFVNILSACSHMGLVGRGRAYFNMMSDKFRMVPRVKHYACMVDMLDRAGKLDEAKEFIESATLEHCIPKRNSWSLDPKNHLRMTYYRASVSPWARQNVESLEADIAGSN</sequence>
<keyword evidence="4" id="KW-1185">Reference proteome</keyword>
<dbReference type="InterPro" id="IPR046960">
    <property type="entry name" value="PPR_At4g14850-like_plant"/>
</dbReference>
<proteinExistence type="predicted"/>
<dbReference type="Gene3D" id="1.25.40.10">
    <property type="entry name" value="Tetratricopeptide repeat domain"/>
    <property type="match status" value="2"/>
</dbReference>
<dbReference type="PANTHER" id="PTHR47926">
    <property type="entry name" value="PENTATRICOPEPTIDE REPEAT-CONTAINING PROTEIN"/>
    <property type="match status" value="1"/>
</dbReference>
<dbReference type="GO" id="GO:0003723">
    <property type="term" value="F:RNA binding"/>
    <property type="evidence" value="ECO:0007669"/>
    <property type="project" value="InterPro"/>
</dbReference>
<dbReference type="EMBL" id="VEPZ02001788">
    <property type="protein sequence ID" value="KAE8654068.1"/>
    <property type="molecule type" value="Genomic_DNA"/>
</dbReference>
<dbReference type="Proteomes" id="UP000436088">
    <property type="component" value="Unassembled WGS sequence"/>
</dbReference>
<dbReference type="AlphaFoldDB" id="A0A6A2W9K5"/>
<keyword evidence="1" id="KW-0677">Repeat</keyword>
<evidence type="ECO:0000313" key="3">
    <source>
        <dbReference type="EMBL" id="KAE8654068.1"/>
    </source>
</evidence>
<dbReference type="InterPro" id="IPR002885">
    <property type="entry name" value="PPR_rpt"/>
</dbReference>
<evidence type="ECO:0000256" key="2">
    <source>
        <dbReference type="PROSITE-ProRule" id="PRU00708"/>
    </source>
</evidence>
<protein>
    <recommendedName>
        <fullName evidence="5">Pentatricopeptide repeat-containing protein</fullName>
    </recommendedName>
</protein>
<name>A0A6A2W9K5_HIBSY</name>
<evidence type="ECO:0000256" key="1">
    <source>
        <dbReference type="ARBA" id="ARBA00022737"/>
    </source>
</evidence>
<feature type="repeat" description="PPR" evidence="2">
    <location>
        <begin position="22"/>
        <end position="56"/>
    </location>
</feature>
<evidence type="ECO:0000313" key="4">
    <source>
        <dbReference type="Proteomes" id="UP000436088"/>
    </source>
</evidence>
<evidence type="ECO:0008006" key="5">
    <source>
        <dbReference type="Google" id="ProtNLM"/>
    </source>
</evidence>
<dbReference type="Pfam" id="PF01535">
    <property type="entry name" value="PPR"/>
    <property type="match status" value="1"/>
</dbReference>
<comment type="caution">
    <text evidence="3">The sequence shown here is derived from an EMBL/GenBank/DDBJ whole genome shotgun (WGS) entry which is preliminary data.</text>
</comment>